<proteinExistence type="predicted"/>
<dbReference type="AlphaFoldDB" id="A0A5M9K958"/>
<dbReference type="Proteomes" id="UP000322873">
    <property type="component" value="Unassembled WGS sequence"/>
</dbReference>
<name>A0A5M9K958_MONFR</name>
<protein>
    <submittedName>
        <fullName evidence="1">Uncharacterized protein</fullName>
    </submittedName>
</protein>
<dbReference type="EMBL" id="VICG01000001">
    <property type="protein sequence ID" value="KAA8577049.1"/>
    <property type="molecule type" value="Genomic_DNA"/>
</dbReference>
<evidence type="ECO:0000313" key="2">
    <source>
        <dbReference type="Proteomes" id="UP000322873"/>
    </source>
</evidence>
<comment type="caution">
    <text evidence="1">The sequence shown here is derived from an EMBL/GenBank/DDBJ whole genome shotgun (WGS) entry which is preliminary data.</text>
</comment>
<gene>
    <name evidence="1" type="ORF">EYC84_007061</name>
</gene>
<evidence type="ECO:0000313" key="1">
    <source>
        <dbReference type="EMBL" id="KAA8577049.1"/>
    </source>
</evidence>
<reference evidence="1 2" key="1">
    <citation type="submission" date="2019-06" db="EMBL/GenBank/DDBJ databases">
        <title>Genome Sequence of the Brown Rot Fungal Pathogen Monilinia fructicola.</title>
        <authorList>
            <person name="De Miccolis Angelini R.M."/>
            <person name="Landi L."/>
            <person name="Abate D."/>
            <person name="Pollastro S."/>
            <person name="Romanazzi G."/>
            <person name="Faretra F."/>
        </authorList>
    </citation>
    <scope>NUCLEOTIDE SEQUENCE [LARGE SCALE GENOMIC DNA]</scope>
    <source>
        <strain evidence="1 2">Mfrc123</strain>
    </source>
</reference>
<organism evidence="1 2">
    <name type="scientific">Monilinia fructicola</name>
    <name type="common">Brown rot fungus</name>
    <name type="synonym">Ciboria fructicola</name>
    <dbReference type="NCBI Taxonomy" id="38448"/>
    <lineage>
        <taxon>Eukaryota</taxon>
        <taxon>Fungi</taxon>
        <taxon>Dikarya</taxon>
        <taxon>Ascomycota</taxon>
        <taxon>Pezizomycotina</taxon>
        <taxon>Leotiomycetes</taxon>
        <taxon>Helotiales</taxon>
        <taxon>Sclerotiniaceae</taxon>
        <taxon>Monilinia</taxon>
    </lineage>
</organism>
<keyword evidence="2" id="KW-1185">Reference proteome</keyword>
<sequence length="75" mass="8594">MGTRRKGEELRLSLYELANTKKTTQGKSQAILISCKLFLMKPLRTNGLPLSYIDIIHTNFSCDLNPYKQLTLNLH</sequence>
<accession>A0A5M9K958</accession>